<organism evidence="1 2">
    <name type="scientific">Microvirga flocculans</name>
    <dbReference type="NCBI Taxonomy" id="217168"/>
    <lineage>
        <taxon>Bacteria</taxon>
        <taxon>Pseudomonadati</taxon>
        <taxon>Pseudomonadota</taxon>
        <taxon>Alphaproteobacteria</taxon>
        <taxon>Hyphomicrobiales</taxon>
        <taxon>Methylobacteriaceae</taxon>
        <taxon>Microvirga</taxon>
    </lineage>
</organism>
<keyword evidence="2" id="KW-1185">Reference proteome</keyword>
<proteinExistence type="predicted"/>
<sequence length="126" mass="14102">MTSRRQHPKPFDYGHISIADKEALRGCASAIAVIARKTNLQILERAKALVPRGFEKWVSRECQMSPKTAGNYLRIHQRFGSRRDSIADLGIKPTTLVKLATAPDEIVDEVFSRMEAGEPLIGRDVE</sequence>
<evidence type="ECO:0000313" key="1">
    <source>
        <dbReference type="EMBL" id="MBB4038424.1"/>
    </source>
</evidence>
<comment type="caution">
    <text evidence="1">The sequence shown here is derived from an EMBL/GenBank/DDBJ whole genome shotgun (WGS) entry which is preliminary data.</text>
</comment>
<gene>
    <name evidence="1" type="ORF">GGR34_000053</name>
</gene>
<dbReference type="AlphaFoldDB" id="A0A7W6IBN6"/>
<name>A0A7W6IBN6_9HYPH</name>
<dbReference type="Proteomes" id="UP000519439">
    <property type="component" value="Unassembled WGS sequence"/>
</dbReference>
<reference evidence="1 2" key="1">
    <citation type="submission" date="2020-08" db="EMBL/GenBank/DDBJ databases">
        <title>Genomic Encyclopedia of Type Strains, Phase IV (KMG-IV): sequencing the most valuable type-strain genomes for metagenomic binning, comparative biology and taxonomic classification.</title>
        <authorList>
            <person name="Goeker M."/>
        </authorList>
    </citation>
    <scope>NUCLEOTIDE SEQUENCE [LARGE SCALE GENOMIC DNA]</scope>
    <source>
        <strain evidence="1 2">DSM 15743</strain>
    </source>
</reference>
<dbReference type="RefSeq" id="WP_027314755.1">
    <property type="nucleotide sequence ID" value="NZ_JACIDC010000001.1"/>
</dbReference>
<dbReference type="EMBL" id="JACIDC010000001">
    <property type="protein sequence ID" value="MBB4038424.1"/>
    <property type="molecule type" value="Genomic_DNA"/>
</dbReference>
<evidence type="ECO:0000313" key="2">
    <source>
        <dbReference type="Proteomes" id="UP000519439"/>
    </source>
</evidence>
<accession>A0A7W6IBN6</accession>
<protein>
    <submittedName>
        <fullName evidence="1">Uncharacterized protein</fullName>
    </submittedName>
</protein>